<dbReference type="SUPFAM" id="SSF81383">
    <property type="entry name" value="F-box domain"/>
    <property type="match status" value="1"/>
</dbReference>
<evidence type="ECO:0000313" key="2">
    <source>
        <dbReference type="Proteomes" id="UP000030108"/>
    </source>
</evidence>
<evidence type="ECO:0000313" key="1">
    <source>
        <dbReference type="EMBL" id="EUC66255.1"/>
    </source>
</evidence>
<dbReference type="Proteomes" id="UP000030108">
    <property type="component" value="Unassembled WGS sequence"/>
</dbReference>
<sequence length="442" mass="49017">MTLEWGVMLVCKRWRRLALSLPELWSWVDLMRGPGCTKAYVKRAKGLPLTIALDLPDLQQSDQVSIALSNLKRPGEGDMLRSHQIERLFAPVLPHISTWTALHIRTPDVLGMQAVLSICAKAGGTKALQSLELIISRSNTGTDFVGVEQALNLENETLESVVLVNMAWQWSPYALGSVQSLSISLLNQRVYDLPSYFGTLVGAASLQSLTITISPHAELNVPDISGPSIVLPFLSHLALNGSIPPTLLRLFNTPKLRRLDMNLAKRTGTPRLPRGHRITDLRLDGAMPNIKLLQCLPELVKLEVGRHIPGRFLDALTRDPERTPIAPGALVPFPAPTQEDEEILCPLLDTLTLRGCKRISRETIERLVERRAGSLRRVRMFECEGIGLKGELRRTGTWIPNKSKKQNTDVVVVRPPRLPIARRETDSGFVVVSRQLSGMVNG</sequence>
<organism evidence="1 2">
    <name type="scientific">Rhizoctonia solani AG-3 Rhs1AP</name>
    <dbReference type="NCBI Taxonomy" id="1086054"/>
    <lineage>
        <taxon>Eukaryota</taxon>
        <taxon>Fungi</taxon>
        <taxon>Dikarya</taxon>
        <taxon>Basidiomycota</taxon>
        <taxon>Agaricomycotina</taxon>
        <taxon>Agaricomycetes</taxon>
        <taxon>Cantharellales</taxon>
        <taxon>Ceratobasidiaceae</taxon>
        <taxon>Rhizoctonia</taxon>
    </lineage>
</organism>
<accession>X8JQR8</accession>
<dbReference type="EMBL" id="JATN01000309">
    <property type="protein sequence ID" value="EUC66255.1"/>
    <property type="molecule type" value="Genomic_DNA"/>
</dbReference>
<comment type="caution">
    <text evidence="1">The sequence shown here is derived from an EMBL/GenBank/DDBJ whole genome shotgun (WGS) entry which is preliminary data.</text>
</comment>
<dbReference type="OrthoDB" id="2269034at2759"/>
<dbReference type="AlphaFoldDB" id="X8JQR8"/>
<protein>
    <submittedName>
        <fullName evidence="1">F-box-like domain protein</fullName>
    </submittedName>
</protein>
<name>X8JQR8_9AGAM</name>
<dbReference type="InterPro" id="IPR036047">
    <property type="entry name" value="F-box-like_dom_sf"/>
</dbReference>
<proteinExistence type="predicted"/>
<reference evidence="2" key="1">
    <citation type="journal article" date="2014" name="Genome Announc.">
        <title>Draft genome sequence of the plant-pathogenic soil fungus Rhizoctonia solani anastomosis group 3 strain Rhs1AP.</title>
        <authorList>
            <person name="Cubeta M.A."/>
            <person name="Thomas E."/>
            <person name="Dean R.A."/>
            <person name="Jabaji S."/>
            <person name="Neate S.M."/>
            <person name="Tavantzis S."/>
            <person name="Toda T."/>
            <person name="Vilgalys R."/>
            <person name="Bharathan N."/>
            <person name="Fedorova-Abrams N."/>
            <person name="Pakala S.B."/>
            <person name="Pakala S.M."/>
            <person name="Zafar N."/>
            <person name="Joardar V."/>
            <person name="Losada L."/>
            <person name="Nierman W.C."/>
        </authorList>
    </citation>
    <scope>NUCLEOTIDE SEQUENCE [LARGE SCALE GENOMIC DNA]</scope>
    <source>
        <strain evidence="2">AG-3</strain>
    </source>
</reference>
<gene>
    <name evidence="1" type="ORF">RSOL_473520</name>
</gene>